<keyword evidence="2" id="KW-1185">Reference proteome</keyword>
<sequence length="174" mass="19515">MLTNLLGPALVIALIRDIRHDKQGVSDDLYDFLQAFCTEHPEFVDNDFYLKKKHTHPSIYAFIKLWEEWACWLVLVVKKVTDGGEFFTVLENAINGGCPVVDVGERSDHRDSCKTKNVDTMEAVRNILSAMNATSWRFNGDTCTPDTIAEVPRPSQEDNASIGCDCNIGNDTNC</sequence>
<evidence type="ECO:0000313" key="1">
    <source>
        <dbReference type="EMBL" id="PWA94227.1"/>
    </source>
</evidence>
<organism evidence="1 2">
    <name type="scientific">Artemisia annua</name>
    <name type="common">Sweet wormwood</name>
    <dbReference type="NCBI Taxonomy" id="35608"/>
    <lineage>
        <taxon>Eukaryota</taxon>
        <taxon>Viridiplantae</taxon>
        <taxon>Streptophyta</taxon>
        <taxon>Embryophyta</taxon>
        <taxon>Tracheophyta</taxon>
        <taxon>Spermatophyta</taxon>
        <taxon>Magnoliopsida</taxon>
        <taxon>eudicotyledons</taxon>
        <taxon>Gunneridae</taxon>
        <taxon>Pentapetalae</taxon>
        <taxon>asterids</taxon>
        <taxon>campanulids</taxon>
        <taxon>Asterales</taxon>
        <taxon>Asteraceae</taxon>
        <taxon>Asteroideae</taxon>
        <taxon>Anthemideae</taxon>
        <taxon>Artemisiinae</taxon>
        <taxon>Artemisia</taxon>
    </lineage>
</organism>
<dbReference type="Proteomes" id="UP000245207">
    <property type="component" value="Unassembled WGS sequence"/>
</dbReference>
<protein>
    <submittedName>
        <fullName evidence="1">Leucine-rich repeat-containing protein</fullName>
    </submittedName>
</protein>
<reference evidence="1 2" key="1">
    <citation type="journal article" date="2018" name="Mol. Plant">
        <title>The genome of Artemisia annua provides insight into the evolution of Asteraceae family and artemisinin biosynthesis.</title>
        <authorList>
            <person name="Shen Q."/>
            <person name="Zhang L."/>
            <person name="Liao Z."/>
            <person name="Wang S."/>
            <person name="Yan T."/>
            <person name="Shi P."/>
            <person name="Liu M."/>
            <person name="Fu X."/>
            <person name="Pan Q."/>
            <person name="Wang Y."/>
            <person name="Lv Z."/>
            <person name="Lu X."/>
            <person name="Zhang F."/>
            <person name="Jiang W."/>
            <person name="Ma Y."/>
            <person name="Chen M."/>
            <person name="Hao X."/>
            <person name="Li L."/>
            <person name="Tang Y."/>
            <person name="Lv G."/>
            <person name="Zhou Y."/>
            <person name="Sun X."/>
            <person name="Brodelius P.E."/>
            <person name="Rose J.K.C."/>
            <person name="Tang K."/>
        </authorList>
    </citation>
    <scope>NUCLEOTIDE SEQUENCE [LARGE SCALE GENOMIC DNA]</scope>
    <source>
        <strain evidence="2">cv. Huhao1</strain>
        <tissue evidence="1">Leaf</tissue>
    </source>
</reference>
<dbReference type="AlphaFoldDB" id="A0A2U1Q896"/>
<accession>A0A2U1Q896</accession>
<comment type="caution">
    <text evidence="1">The sequence shown here is derived from an EMBL/GenBank/DDBJ whole genome shotgun (WGS) entry which is preliminary data.</text>
</comment>
<dbReference type="EMBL" id="PKPP01000327">
    <property type="protein sequence ID" value="PWA94227.1"/>
    <property type="molecule type" value="Genomic_DNA"/>
</dbReference>
<evidence type="ECO:0000313" key="2">
    <source>
        <dbReference type="Proteomes" id="UP000245207"/>
    </source>
</evidence>
<proteinExistence type="predicted"/>
<dbReference type="OrthoDB" id="1741948at2759"/>
<dbReference type="STRING" id="35608.A0A2U1Q896"/>
<gene>
    <name evidence="1" type="ORF">CTI12_AA060400</name>
</gene>
<name>A0A2U1Q896_ARTAN</name>